<name>W5Y109_9CORY</name>
<dbReference type="AlphaFoldDB" id="W5Y109"/>
<dbReference type="EMBL" id="CP004353">
    <property type="protein sequence ID" value="AHI22624.1"/>
    <property type="molecule type" value="Genomic_DNA"/>
</dbReference>
<evidence type="ECO:0000313" key="3">
    <source>
        <dbReference type="Proteomes" id="UP000019222"/>
    </source>
</evidence>
<dbReference type="PATRIC" id="fig|1224164.3.peg.1243"/>
<dbReference type="RefSeq" id="WP_025252655.1">
    <property type="nucleotide sequence ID" value="NZ_CP004353.1"/>
</dbReference>
<dbReference type="HOGENOM" id="CLU_108401_0_0_11"/>
<accession>W5Y109</accession>
<evidence type="ECO:0000256" key="1">
    <source>
        <dbReference type="SAM" id="SignalP"/>
    </source>
</evidence>
<keyword evidence="3" id="KW-1185">Reference proteome</keyword>
<sequence>MKKLAAASALLLAAPLAACGSSSNAPAPVTTTVTTKAPAPVTTSAQAPTTTSAVHTSTTSAVSGSVTNFQQYMYEQLLKNPNPGDSIDMKGTAATVCISGDGYALHLVAAGPNTSCDFAKAVVNAQTQGLNATGDNIRDSLQPSIEVTSPVTGKAYTMSCSNDADNLITCTGGDNASVFMY</sequence>
<organism evidence="2 3">
    <name type="scientific">Corynebacterium vitaeruminis DSM 20294</name>
    <dbReference type="NCBI Taxonomy" id="1224164"/>
    <lineage>
        <taxon>Bacteria</taxon>
        <taxon>Bacillati</taxon>
        <taxon>Actinomycetota</taxon>
        <taxon>Actinomycetes</taxon>
        <taxon>Mycobacteriales</taxon>
        <taxon>Corynebacteriaceae</taxon>
        <taxon>Corynebacterium</taxon>
    </lineage>
</organism>
<dbReference type="eggNOG" id="COG0515">
    <property type="taxonomic scope" value="Bacteria"/>
</dbReference>
<feature type="chain" id="PRO_5004874334" description="Secreted protein" evidence="1">
    <location>
        <begin position="28"/>
        <end position="181"/>
    </location>
</feature>
<gene>
    <name evidence="2" type="ORF">B843_06195</name>
</gene>
<dbReference type="Proteomes" id="UP000019222">
    <property type="component" value="Chromosome"/>
</dbReference>
<feature type="signal peptide" evidence="1">
    <location>
        <begin position="1"/>
        <end position="27"/>
    </location>
</feature>
<keyword evidence="1" id="KW-0732">Signal</keyword>
<evidence type="ECO:0008006" key="4">
    <source>
        <dbReference type="Google" id="ProtNLM"/>
    </source>
</evidence>
<dbReference type="STRING" id="1224164.B843_06195"/>
<dbReference type="KEGG" id="cvt:B843_06195"/>
<proteinExistence type="predicted"/>
<protein>
    <recommendedName>
        <fullName evidence="4">Secreted protein</fullName>
    </recommendedName>
</protein>
<evidence type="ECO:0000313" key="2">
    <source>
        <dbReference type="EMBL" id="AHI22624.1"/>
    </source>
</evidence>
<reference evidence="2 3" key="1">
    <citation type="submission" date="2013-02" db="EMBL/GenBank/DDBJ databases">
        <title>The complete genome sequence of Corynebacterium vitaeruminis DSM 20294.</title>
        <authorList>
            <person name="Ruckert C."/>
            <person name="Albersmeier A."/>
            <person name="Kalinowski J."/>
        </authorList>
    </citation>
    <scope>NUCLEOTIDE SEQUENCE [LARGE SCALE GENOMIC DNA]</scope>
    <source>
        <strain evidence="3">ATCC 10234</strain>
    </source>
</reference>